<sequence length="125" mass="13495">MKKFTSRLVTICLRVGIIFAVGIALIFSSELEFSGNKMQAIATPLTPEATSYEVARPDRQPTSDTEKDASGVLDNIREKLNLDQPIAPSTKKFIKSVKDNVGEAVTPAQEAVEKAADLGSTDRAN</sequence>
<evidence type="ECO:0000313" key="2">
    <source>
        <dbReference type="EMBL" id="CAA9352260.1"/>
    </source>
</evidence>
<proteinExistence type="predicted"/>
<organism evidence="2">
    <name type="scientific">uncultured Microcoleus sp</name>
    <dbReference type="NCBI Taxonomy" id="259945"/>
    <lineage>
        <taxon>Bacteria</taxon>
        <taxon>Bacillati</taxon>
        <taxon>Cyanobacteriota</taxon>
        <taxon>Cyanophyceae</taxon>
        <taxon>Oscillatoriophycideae</taxon>
        <taxon>Oscillatoriales</taxon>
        <taxon>Microcoleaceae</taxon>
        <taxon>Microcoleus</taxon>
        <taxon>environmental samples</taxon>
    </lineage>
</organism>
<reference evidence="2" key="1">
    <citation type="submission" date="2020-02" db="EMBL/GenBank/DDBJ databases">
        <authorList>
            <person name="Meier V. D."/>
        </authorList>
    </citation>
    <scope>NUCLEOTIDE SEQUENCE</scope>
    <source>
        <strain evidence="2">AVDCRST_MAG84</strain>
    </source>
</reference>
<protein>
    <submittedName>
        <fullName evidence="2">Uncharacterized protein</fullName>
    </submittedName>
</protein>
<dbReference type="EMBL" id="CADCTZ010000551">
    <property type="protein sequence ID" value="CAA9352260.1"/>
    <property type="molecule type" value="Genomic_DNA"/>
</dbReference>
<accession>A0A6J4M7E4</accession>
<feature type="compositionally biased region" description="Basic and acidic residues" evidence="1">
    <location>
        <begin position="55"/>
        <end position="72"/>
    </location>
</feature>
<feature type="region of interest" description="Disordered" evidence="1">
    <location>
        <begin position="46"/>
        <end position="72"/>
    </location>
</feature>
<name>A0A6J4M7E4_9CYAN</name>
<dbReference type="AlphaFoldDB" id="A0A6J4M7E4"/>
<evidence type="ECO:0000256" key="1">
    <source>
        <dbReference type="SAM" id="MobiDB-lite"/>
    </source>
</evidence>
<gene>
    <name evidence="2" type="ORF">AVDCRST_MAG84-2930</name>
</gene>